<dbReference type="PANTHER" id="PTHR11102:SF160">
    <property type="entry name" value="ERAD-ASSOCIATED E3 UBIQUITIN-PROTEIN LIGASE COMPONENT HRD3"/>
    <property type="match status" value="1"/>
</dbReference>
<dbReference type="EMBL" id="CAJVPL010006055">
    <property type="protein sequence ID" value="CAG8662240.1"/>
    <property type="molecule type" value="Genomic_DNA"/>
</dbReference>
<reference evidence="2" key="1">
    <citation type="submission" date="2021-06" db="EMBL/GenBank/DDBJ databases">
        <authorList>
            <person name="Kallberg Y."/>
            <person name="Tangrot J."/>
            <person name="Rosling A."/>
        </authorList>
    </citation>
    <scope>NUCLEOTIDE SEQUENCE</scope>
    <source>
        <strain evidence="2">MT106</strain>
    </source>
</reference>
<dbReference type="SUPFAM" id="SSF81901">
    <property type="entry name" value="HCP-like"/>
    <property type="match status" value="1"/>
</dbReference>
<dbReference type="Gene3D" id="1.10.510.10">
    <property type="entry name" value="Transferase(Phosphotransferase) domain 1"/>
    <property type="match status" value="1"/>
</dbReference>
<dbReference type="AlphaFoldDB" id="A0A9N9H6H1"/>
<proteinExistence type="inferred from homology"/>
<evidence type="ECO:0000256" key="1">
    <source>
        <dbReference type="ARBA" id="ARBA00038101"/>
    </source>
</evidence>
<dbReference type="InterPro" id="IPR011990">
    <property type="entry name" value="TPR-like_helical_dom_sf"/>
</dbReference>
<protein>
    <submittedName>
        <fullName evidence="2">10594_t:CDS:1</fullName>
    </submittedName>
</protein>
<dbReference type="Proteomes" id="UP000789831">
    <property type="component" value="Unassembled WGS sequence"/>
</dbReference>
<comment type="similarity">
    <text evidence="1">Belongs to the sel-1 family.</text>
</comment>
<sequence>FGVLLWEIAEQRVPFQYLDNDIVKIRQRVLENKREPLSLPLQVPNKWEEIVYKTTAFNPRNRPILTTIFMDLFDLSKIHLPATQHPNIYPTTLFPSNPRPFYTVQDAIKIHKIKGGDRKEAYEIFRYYANLGDSTAKYWVGYYLYYNCLNNKETHEQRQNTIVRAAQYFKETADMDMPEAQLRYGNCLWNGEGIEKNGSLAVEYFLKSADNGNSTAMYNVGNMYFNGNGVILNREKGAYYLRMAALKGQPKAVDACKTHHILL</sequence>
<dbReference type="InterPro" id="IPR011009">
    <property type="entry name" value="Kinase-like_dom_sf"/>
</dbReference>
<organism evidence="2 3">
    <name type="scientific">Ambispora gerdemannii</name>
    <dbReference type="NCBI Taxonomy" id="144530"/>
    <lineage>
        <taxon>Eukaryota</taxon>
        <taxon>Fungi</taxon>
        <taxon>Fungi incertae sedis</taxon>
        <taxon>Mucoromycota</taxon>
        <taxon>Glomeromycotina</taxon>
        <taxon>Glomeromycetes</taxon>
        <taxon>Archaeosporales</taxon>
        <taxon>Ambisporaceae</taxon>
        <taxon>Ambispora</taxon>
    </lineage>
</organism>
<feature type="non-terminal residue" evidence="2">
    <location>
        <position position="1"/>
    </location>
</feature>
<dbReference type="Gene3D" id="1.25.40.10">
    <property type="entry name" value="Tetratricopeptide repeat domain"/>
    <property type="match status" value="1"/>
</dbReference>
<accession>A0A9N9H6H1</accession>
<evidence type="ECO:0000313" key="3">
    <source>
        <dbReference type="Proteomes" id="UP000789831"/>
    </source>
</evidence>
<dbReference type="InterPro" id="IPR050767">
    <property type="entry name" value="Sel1_AlgK"/>
</dbReference>
<dbReference type="PANTHER" id="PTHR11102">
    <property type="entry name" value="SEL-1-LIKE PROTEIN"/>
    <property type="match status" value="1"/>
</dbReference>
<name>A0A9N9H6H1_9GLOM</name>
<dbReference type="SMART" id="SM00671">
    <property type="entry name" value="SEL1"/>
    <property type="match status" value="2"/>
</dbReference>
<dbReference type="OrthoDB" id="2384430at2759"/>
<dbReference type="InterPro" id="IPR006597">
    <property type="entry name" value="Sel1-like"/>
</dbReference>
<evidence type="ECO:0000313" key="2">
    <source>
        <dbReference type="EMBL" id="CAG8662240.1"/>
    </source>
</evidence>
<gene>
    <name evidence="2" type="ORF">AGERDE_LOCUS11872</name>
</gene>
<comment type="caution">
    <text evidence="2">The sequence shown here is derived from an EMBL/GenBank/DDBJ whole genome shotgun (WGS) entry which is preliminary data.</text>
</comment>
<dbReference type="Pfam" id="PF08238">
    <property type="entry name" value="Sel1"/>
    <property type="match status" value="2"/>
</dbReference>
<dbReference type="SUPFAM" id="SSF56112">
    <property type="entry name" value="Protein kinase-like (PK-like)"/>
    <property type="match status" value="1"/>
</dbReference>
<keyword evidence="3" id="KW-1185">Reference proteome</keyword>